<sequence length="80" mass="9053">MENPKFEEIKKSVQHIIDCIAAKNAQEALLTLADVSDELDELLDYSDEDDDLIEISKYQVLLNQLQQKIVGLNDSSSMIN</sequence>
<protein>
    <submittedName>
        <fullName evidence="1">Uncharacterized protein</fullName>
    </submittedName>
</protein>
<dbReference type="RefSeq" id="WP_166133930.1">
    <property type="nucleotide sequence ID" value="NZ_JAAOBY010000002.1"/>
</dbReference>
<accession>A0ABR7JE33</accession>
<keyword evidence="2" id="KW-1185">Reference proteome</keyword>
<dbReference type="Proteomes" id="UP000621670">
    <property type="component" value="Unassembled WGS sequence"/>
</dbReference>
<evidence type="ECO:0000313" key="2">
    <source>
        <dbReference type="Proteomes" id="UP000621670"/>
    </source>
</evidence>
<reference evidence="1 2" key="1">
    <citation type="submission" date="2020-08" db="EMBL/GenBank/DDBJ databases">
        <title>Description of novel Flavobacterium F-400 isolate.</title>
        <authorList>
            <person name="Saticioglu I."/>
            <person name="Duman M."/>
            <person name="Altun S."/>
        </authorList>
    </citation>
    <scope>NUCLEOTIDE SEQUENCE [LARGE SCALE GENOMIC DNA]</scope>
    <source>
        <strain evidence="1 2">F-400</strain>
    </source>
</reference>
<name>A0ABR7JE33_9FLAO</name>
<dbReference type="EMBL" id="JACRUM010000002">
    <property type="protein sequence ID" value="MBC5862758.1"/>
    <property type="molecule type" value="Genomic_DNA"/>
</dbReference>
<organism evidence="1 2">
    <name type="scientific">Flavobacterium turcicum</name>
    <dbReference type="NCBI Taxonomy" id="2764718"/>
    <lineage>
        <taxon>Bacteria</taxon>
        <taxon>Pseudomonadati</taxon>
        <taxon>Bacteroidota</taxon>
        <taxon>Flavobacteriia</taxon>
        <taxon>Flavobacteriales</taxon>
        <taxon>Flavobacteriaceae</taxon>
        <taxon>Flavobacterium</taxon>
    </lineage>
</organism>
<comment type="caution">
    <text evidence="1">The sequence shown here is derived from an EMBL/GenBank/DDBJ whole genome shotgun (WGS) entry which is preliminary data.</text>
</comment>
<evidence type="ECO:0000313" key="1">
    <source>
        <dbReference type="EMBL" id="MBC5862758.1"/>
    </source>
</evidence>
<proteinExistence type="predicted"/>
<gene>
    <name evidence="1" type="ORF">H8R26_04930</name>
</gene>